<comment type="caution">
    <text evidence="1">The sequence shown here is derived from an EMBL/GenBank/DDBJ whole genome shotgun (WGS) entry which is preliminary data.</text>
</comment>
<dbReference type="Proteomes" id="UP000034127">
    <property type="component" value="Unassembled WGS sequence"/>
</dbReference>
<organism evidence="1 2">
    <name type="scientific">Candidatus Roizmanbacteria bacterium GW2011_GWC2_35_12</name>
    <dbReference type="NCBI Taxonomy" id="1618485"/>
    <lineage>
        <taxon>Bacteria</taxon>
        <taxon>Candidatus Roizmaniibacteriota</taxon>
    </lineage>
</organism>
<dbReference type="EMBL" id="LBPX01000023">
    <property type="protein sequence ID" value="KKP67049.1"/>
    <property type="molecule type" value="Genomic_DNA"/>
</dbReference>
<gene>
    <name evidence="1" type="ORF">UR63_C0023G0018</name>
</gene>
<name>A0A0G0BCA5_9BACT</name>
<dbReference type="SUPFAM" id="SSF52980">
    <property type="entry name" value="Restriction endonuclease-like"/>
    <property type="match status" value="1"/>
</dbReference>
<accession>A0A0G0BCA5</accession>
<feature type="non-terminal residue" evidence="1">
    <location>
        <position position="1"/>
    </location>
</feature>
<evidence type="ECO:0000313" key="1">
    <source>
        <dbReference type="EMBL" id="KKP67049.1"/>
    </source>
</evidence>
<sequence>KNFYQKIIVPIDKEAKKRDDNFRNTYNAKINELTKDFSVTYLTKEGYINWEKLIDFVSKKSS</sequence>
<proteinExistence type="predicted"/>
<protein>
    <submittedName>
        <fullName evidence="1">Methylase N-4/N-6 domain protein</fullName>
    </submittedName>
</protein>
<keyword evidence="1" id="KW-0489">Methyltransferase</keyword>
<dbReference type="GO" id="GO:0008168">
    <property type="term" value="F:methyltransferase activity"/>
    <property type="evidence" value="ECO:0007669"/>
    <property type="project" value="UniProtKB-KW"/>
</dbReference>
<keyword evidence="1" id="KW-0808">Transferase</keyword>
<dbReference type="InterPro" id="IPR011335">
    <property type="entry name" value="Restrct_endonuc-II-like"/>
</dbReference>
<dbReference type="GO" id="GO:0032259">
    <property type="term" value="P:methylation"/>
    <property type="evidence" value="ECO:0007669"/>
    <property type="project" value="UniProtKB-KW"/>
</dbReference>
<reference evidence="1 2" key="1">
    <citation type="journal article" date="2015" name="Nature">
        <title>rRNA introns, odd ribosomes, and small enigmatic genomes across a large radiation of phyla.</title>
        <authorList>
            <person name="Brown C.T."/>
            <person name="Hug L.A."/>
            <person name="Thomas B.C."/>
            <person name="Sharon I."/>
            <person name="Castelle C.J."/>
            <person name="Singh A."/>
            <person name="Wilkins M.J."/>
            <person name="Williams K.H."/>
            <person name="Banfield J.F."/>
        </authorList>
    </citation>
    <scope>NUCLEOTIDE SEQUENCE [LARGE SCALE GENOMIC DNA]</scope>
</reference>
<dbReference type="AlphaFoldDB" id="A0A0G0BCA5"/>
<evidence type="ECO:0000313" key="2">
    <source>
        <dbReference type="Proteomes" id="UP000034127"/>
    </source>
</evidence>